<dbReference type="EMBL" id="MCOK01000001">
    <property type="protein sequence ID" value="OOC54771.1"/>
    <property type="molecule type" value="Genomic_DNA"/>
</dbReference>
<dbReference type="Proteomes" id="UP000189004">
    <property type="component" value="Unassembled WGS sequence"/>
</dbReference>
<organism evidence="3 4">
    <name type="scientific">Nocardiopsis sinuspersici</name>
    <dbReference type="NCBI Taxonomy" id="501010"/>
    <lineage>
        <taxon>Bacteria</taxon>
        <taxon>Bacillati</taxon>
        <taxon>Actinomycetota</taxon>
        <taxon>Actinomycetes</taxon>
        <taxon>Streptosporangiales</taxon>
        <taxon>Nocardiopsidaceae</taxon>
        <taxon>Nocardiopsis</taxon>
    </lineage>
</organism>
<evidence type="ECO:0000313" key="4">
    <source>
        <dbReference type="Proteomes" id="UP000189004"/>
    </source>
</evidence>
<feature type="region of interest" description="Disordered" evidence="1">
    <location>
        <begin position="29"/>
        <end position="65"/>
    </location>
</feature>
<evidence type="ECO:0000256" key="2">
    <source>
        <dbReference type="SAM" id="SignalP"/>
    </source>
</evidence>
<evidence type="ECO:0000313" key="3">
    <source>
        <dbReference type="EMBL" id="OOC54771.1"/>
    </source>
</evidence>
<sequence>MSTSPPRSTPALAAAAVLLLGGCAATPTVRDPVEADASPSDQDARSSPPHTGPVPPEAADGTDLEACADADCEVLVEEGDEFAMDGTYGVDRFVVDAVDEEGLSVSGHGAGVMLSGHLPPPDGEEPHHSFVMNGFTIVLVALDGSGALMRLSP</sequence>
<dbReference type="RefSeq" id="WP_077691187.1">
    <property type="nucleotide sequence ID" value="NZ_MCOK01000001.1"/>
</dbReference>
<feature type="signal peptide" evidence="2">
    <location>
        <begin position="1"/>
        <end position="25"/>
    </location>
</feature>
<evidence type="ECO:0008006" key="5">
    <source>
        <dbReference type="Google" id="ProtNLM"/>
    </source>
</evidence>
<dbReference type="OrthoDB" id="3432416at2"/>
<keyword evidence="4" id="KW-1185">Reference proteome</keyword>
<accession>A0A1V3C1U7</accession>
<proteinExistence type="predicted"/>
<evidence type="ECO:0000256" key="1">
    <source>
        <dbReference type="SAM" id="MobiDB-lite"/>
    </source>
</evidence>
<protein>
    <recommendedName>
        <fullName evidence="5">Copper resistance protein CopZ</fullName>
    </recommendedName>
</protein>
<dbReference type="AlphaFoldDB" id="A0A1V3C1U7"/>
<feature type="chain" id="PRO_5038988310" description="Copper resistance protein CopZ" evidence="2">
    <location>
        <begin position="26"/>
        <end position="153"/>
    </location>
</feature>
<dbReference type="PROSITE" id="PS51257">
    <property type="entry name" value="PROKAR_LIPOPROTEIN"/>
    <property type="match status" value="1"/>
</dbReference>
<reference evidence="4" key="1">
    <citation type="submission" date="2016-08" db="EMBL/GenBank/DDBJ databases">
        <authorList>
            <person name="Tokovenko B."/>
            <person name="Kalinowski J."/>
        </authorList>
    </citation>
    <scope>NUCLEOTIDE SEQUENCE [LARGE SCALE GENOMIC DNA]</scope>
    <source>
        <strain evidence="4">UTMC102</strain>
    </source>
</reference>
<name>A0A1V3C1U7_9ACTN</name>
<dbReference type="STRING" id="501010.NOSIN_13930"/>
<keyword evidence="2" id="KW-0732">Signal</keyword>
<gene>
    <name evidence="3" type="ORF">NOSIN_13930</name>
</gene>
<comment type="caution">
    <text evidence="3">The sequence shown here is derived from an EMBL/GenBank/DDBJ whole genome shotgun (WGS) entry which is preliminary data.</text>
</comment>